<sequence length="320" mass="37250">MQKEILLKVLAIEFLIIAFVRFQVLGVEREKVEVADGKEKNKLGKPEKDKINVDLYEVITKGKDFVGSIKPYLNKRDQYYVDIFSKIAEIVEIQKNLMNLSEEEITAMDKAEIDKIGILKAIKPYIAEDKKVVVDKFLKFHEALKNLQQKMEKYSKEEGKDNIFDKIVDIYEAIKPIIPEDKMETADKLAKNIKLLEVLNKAEGIMNSMKEEKEQNQQITRSMPDETEEAAEVVKLEEENLEKEEKKEEVYEQQEQDDDNTTLPPDLSEQQLAVIDNLKSMLTKEQQQYMYNMINYLKQQGLVNSADKKEEKDNEKDNNS</sequence>
<organism evidence="2 3">
    <name type="scientific">Thermoanaerobacter kivui</name>
    <name type="common">Acetogenium kivui</name>
    <dbReference type="NCBI Taxonomy" id="2325"/>
    <lineage>
        <taxon>Bacteria</taxon>
        <taxon>Bacillati</taxon>
        <taxon>Bacillota</taxon>
        <taxon>Clostridia</taxon>
        <taxon>Thermoanaerobacterales</taxon>
        <taxon>Thermoanaerobacteraceae</taxon>
        <taxon>Thermoanaerobacter</taxon>
    </lineage>
</organism>
<dbReference type="EMBL" id="CP009170">
    <property type="protein sequence ID" value="AIS51757.1"/>
    <property type="molecule type" value="Genomic_DNA"/>
</dbReference>
<dbReference type="HOGENOM" id="CLU_857743_0_0_9"/>
<dbReference type="AlphaFoldDB" id="A0A097APP0"/>
<keyword evidence="3" id="KW-1185">Reference proteome</keyword>
<protein>
    <submittedName>
        <fullName evidence="2">Uncharacterized protein</fullName>
    </submittedName>
</protein>
<gene>
    <name evidence="2" type="ORF">TKV_c05600</name>
</gene>
<feature type="region of interest" description="Disordered" evidence="1">
    <location>
        <begin position="208"/>
        <end position="266"/>
    </location>
</feature>
<name>A0A097APP0_THEKI</name>
<dbReference type="OrthoDB" id="1727280at2"/>
<dbReference type="Proteomes" id="UP000029669">
    <property type="component" value="Chromosome"/>
</dbReference>
<feature type="compositionally biased region" description="Basic and acidic residues" evidence="1">
    <location>
        <begin position="232"/>
        <end position="250"/>
    </location>
</feature>
<reference evidence="3" key="1">
    <citation type="journal article" date="2015" name="Genome Announc.">
        <title>Whole-Genome Sequences of 80 Environmental and Clinical Isolates of Burkholderia pseudomallei.</title>
        <authorList>
            <person name="Johnson S.L."/>
            <person name="Baker A.L."/>
            <person name="Chain P.S."/>
            <person name="Currie B.J."/>
            <person name="Daligault H.E."/>
            <person name="Davenport K.W."/>
            <person name="Davis C.B."/>
            <person name="Inglis T.J."/>
            <person name="Kaestli M."/>
            <person name="Koren S."/>
            <person name="Mayo M."/>
            <person name="Merritt A.J."/>
            <person name="Price E.P."/>
            <person name="Sarovich D.S."/>
            <person name="Warner J."/>
            <person name="Rosovitz M.J."/>
        </authorList>
    </citation>
    <scope>NUCLEOTIDE SEQUENCE [LARGE SCALE GENOMIC DNA]</scope>
    <source>
        <strain evidence="3">DSM 2030</strain>
    </source>
</reference>
<dbReference type="RefSeq" id="WP_049684659.1">
    <property type="nucleotide sequence ID" value="NZ_CP009170.1"/>
</dbReference>
<dbReference type="eggNOG" id="ENOG50301Z9">
    <property type="taxonomic scope" value="Bacteria"/>
</dbReference>
<proteinExistence type="predicted"/>
<accession>A0A097APP0</accession>
<dbReference type="KEGG" id="tki:TKV_c05600"/>
<evidence type="ECO:0000313" key="2">
    <source>
        <dbReference type="EMBL" id="AIS51757.1"/>
    </source>
</evidence>
<dbReference type="STRING" id="2325.TKV_c05600"/>
<evidence type="ECO:0000256" key="1">
    <source>
        <dbReference type="SAM" id="MobiDB-lite"/>
    </source>
</evidence>
<evidence type="ECO:0000313" key="3">
    <source>
        <dbReference type="Proteomes" id="UP000029669"/>
    </source>
</evidence>
<feature type="compositionally biased region" description="Acidic residues" evidence="1">
    <location>
        <begin position="251"/>
        <end position="260"/>
    </location>
</feature>